<keyword evidence="1" id="KW-0812">Transmembrane</keyword>
<evidence type="ECO:0000256" key="1">
    <source>
        <dbReference type="SAM" id="Phobius"/>
    </source>
</evidence>
<gene>
    <name evidence="2" type="ORF">CSTERTH_10820</name>
</gene>
<dbReference type="PANTHER" id="PTHR31446">
    <property type="entry name" value="ACID PHOSPHATASE/VANADIUM-DEPENDENT HALOPEROXIDASE-RELATED PROTEIN"/>
    <property type="match status" value="1"/>
</dbReference>
<dbReference type="InterPro" id="IPR003832">
    <property type="entry name" value="DUF212"/>
</dbReference>
<keyword evidence="1" id="KW-0472">Membrane</keyword>
<dbReference type="Pfam" id="PF02681">
    <property type="entry name" value="DUF212"/>
    <property type="match status" value="1"/>
</dbReference>
<dbReference type="PANTHER" id="PTHR31446:SF29">
    <property type="entry name" value="ACID PHOSPHATASE_VANADIUM-DEPENDENT HALOPEROXIDASE-RELATED PROTEIN"/>
    <property type="match status" value="1"/>
</dbReference>
<dbReference type="Proteomes" id="UP000092971">
    <property type="component" value="Chromosome"/>
</dbReference>
<keyword evidence="1" id="KW-1133">Transmembrane helix</keyword>
<sequence length="146" mass="15821">MLKFFTDVLSNRAITTPVLTWFLAQSIKFFHNYVKTRKLDFRKLIGSGGMPSSHTAFTVSLATILGIHNGFTSDIFALAVVFSLVVMADAAGVRRAAGKQAEVLNKLVNSHENIQLDKQLKELLGHTPIEVVAGAALGIITGIILN</sequence>
<feature type="transmembrane region" description="Helical" evidence="1">
    <location>
        <begin position="123"/>
        <end position="145"/>
    </location>
</feature>
<organism evidence="2 3">
    <name type="scientific">Thermoclostridium stercorarium subsp. thermolacticum DSM 2910</name>
    <dbReference type="NCBI Taxonomy" id="1121336"/>
    <lineage>
        <taxon>Bacteria</taxon>
        <taxon>Bacillati</taxon>
        <taxon>Bacillota</taxon>
        <taxon>Clostridia</taxon>
        <taxon>Eubacteriales</taxon>
        <taxon>Oscillospiraceae</taxon>
        <taxon>Thermoclostridium</taxon>
    </lineage>
</organism>
<feature type="transmembrane region" description="Helical" evidence="1">
    <location>
        <begin position="75"/>
        <end position="93"/>
    </location>
</feature>
<reference evidence="2 3" key="1">
    <citation type="submission" date="2016-02" db="EMBL/GenBank/DDBJ databases">
        <title>Comparison of Clostridium stercorarium subspecies using comparative genomics and transcriptomics.</title>
        <authorList>
            <person name="Schellenberg J."/>
            <person name="Thallinger G."/>
            <person name="Levin D.B."/>
            <person name="Zhang X."/>
            <person name="Alvare G."/>
            <person name="Fristensky B."/>
            <person name="Sparling R."/>
        </authorList>
    </citation>
    <scope>NUCLEOTIDE SEQUENCE [LARGE SCALE GENOMIC DNA]</scope>
    <source>
        <strain evidence="2 3">DSM 2910</strain>
    </source>
</reference>
<proteinExistence type="predicted"/>
<dbReference type="RefSeq" id="WP_015359887.1">
    <property type="nucleotide sequence ID" value="NZ_CP014672.1"/>
</dbReference>
<evidence type="ECO:0000313" key="3">
    <source>
        <dbReference type="Proteomes" id="UP000092971"/>
    </source>
</evidence>
<evidence type="ECO:0000313" key="2">
    <source>
        <dbReference type="EMBL" id="ANW99484.1"/>
    </source>
</evidence>
<evidence type="ECO:0008006" key="4">
    <source>
        <dbReference type="Google" id="ProtNLM"/>
    </source>
</evidence>
<dbReference type="CDD" id="cd01610">
    <property type="entry name" value="PAP2_like"/>
    <property type="match status" value="1"/>
</dbReference>
<dbReference type="EMBL" id="CP014672">
    <property type="protein sequence ID" value="ANW99484.1"/>
    <property type="molecule type" value="Genomic_DNA"/>
</dbReference>
<dbReference type="AlphaFoldDB" id="A0A1B1YFD9"/>
<name>A0A1B1YFD9_THEST</name>
<protein>
    <recommendedName>
        <fullName evidence="4">Acid phosphatase</fullName>
    </recommendedName>
</protein>
<accession>A0A1B1YFD9</accession>
<dbReference type="OrthoDB" id="9792681at2"/>